<evidence type="ECO:0000256" key="5">
    <source>
        <dbReference type="ARBA" id="ARBA00022824"/>
    </source>
</evidence>
<evidence type="ECO:0000256" key="9">
    <source>
        <dbReference type="ARBA" id="ARBA00045707"/>
    </source>
</evidence>
<keyword evidence="7" id="KW-0333">Golgi apparatus</keyword>
<feature type="region of interest" description="Disordered" evidence="10">
    <location>
        <begin position="149"/>
        <end position="182"/>
    </location>
</feature>
<proteinExistence type="predicted"/>
<evidence type="ECO:0000256" key="6">
    <source>
        <dbReference type="ARBA" id="ARBA00022989"/>
    </source>
</evidence>
<dbReference type="AlphaFoldDB" id="A0A6P4XIP9"/>
<dbReference type="InterPro" id="IPR013783">
    <property type="entry name" value="Ig-like_fold"/>
</dbReference>
<accession>A0A6P4XIP9</accession>
<reference evidence="14" key="1">
    <citation type="submission" date="2025-08" db="UniProtKB">
        <authorList>
            <consortium name="RefSeq"/>
        </authorList>
    </citation>
    <scope>IDENTIFICATION</scope>
    <source>
        <tissue evidence="14">Gonad</tissue>
    </source>
</reference>
<evidence type="ECO:0000256" key="4">
    <source>
        <dbReference type="ARBA" id="ARBA00022692"/>
    </source>
</evidence>
<evidence type="ECO:0000256" key="2">
    <source>
        <dbReference type="ARBA" id="ARBA00004653"/>
    </source>
</evidence>
<comment type="function">
    <text evidence="9">Plays a role in differentiation and/or proliferation of mesenchymal stem cells. Proposed to be involved in epithelial-to-mesenchymal transition (EMT). However, another study suggests that it is not required for EMT or stem cell self-renewal and acts during later stages of differentiation.</text>
</comment>
<keyword evidence="13" id="KW-1185">Reference proteome</keyword>
<feature type="transmembrane region" description="Helical" evidence="11">
    <location>
        <begin position="187"/>
        <end position="208"/>
    </location>
</feature>
<dbReference type="PANTHER" id="PTHR34441:SF1">
    <property type="entry name" value="MOTILE SPERM DOMAIN-CONTAINING 1"/>
    <property type="match status" value="1"/>
</dbReference>
<dbReference type="GO" id="GO:0005789">
    <property type="term" value="C:endoplasmic reticulum membrane"/>
    <property type="evidence" value="ECO:0007669"/>
    <property type="project" value="UniProtKB-SubCell"/>
</dbReference>
<name>A0A6P4XIP9_BRABE</name>
<evidence type="ECO:0000256" key="8">
    <source>
        <dbReference type="ARBA" id="ARBA00023136"/>
    </source>
</evidence>
<dbReference type="PANTHER" id="PTHR34441">
    <property type="entry name" value="MOTILE SPERM DOMAIN-CONTAINING PROTEIN 1"/>
    <property type="match status" value="1"/>
</dbReference>
<evidence type="ECO:0000256" key="1">
    <source>
        <dbReference type="ARBA" id="ARBA00004477"/>
    </source>
</evidence>
<feature type="compositionally biased region" description="Basic and acidic residues" evidence="10">
    <location>
        <begin position="156"/>
        <end position="169"/>
    </location>
</feature>
<feature type="domain" description="MSP" evidence="12">
    <location>
        <begin position="42"/>
        <end position="129"/>
    </location>
</feature>
<keyword evidence="5" id="KW-0256">Endoplasmic reticulum</keyword>
<dbReference type="GeneID" id="109463956"/>
<keyword evidence="4 11" id="KW-0812">Transmembrane</keyword>
<dbReference type="Proteomes" id="UP000515135">
    <property type="component" value="Unplaced"/>
</dbReference>
<dbReference type="RefSeq" id="XP_019616430.1">
    <property type="nucleotide sequence ID" value="XM_019760871.1"/>
</dbReference>
<feature type="region of interest" description="Disordered" evidence="10">
    <location>
        <begin position="1"/>
        <end position="35"/>
    </location>
</feature>
<dbReference type="InterPro" id="IPR008962">
    <property type="entry name" value="PapD-like_sf"/>
</dbReference>
<dbReference type="OrthoDB" id="10022288at2759"/>
<keyword evidence="8 11" id="KW-0472">Membrane</keyword>
<sequence length="242" mass="26918">MQPLRPERAPGPGAVQRRPSPGGSPIHFPREPPQIGEGRLPVFVFPTALTFYADDQRTHKQVLTLYNPYEFPLRFKLLCTAPKKYVVVDSEGTIRPHCCVDIVVRHADIAPSQQGIRDKFRLNVYEHGQKRLIGQKDIMALLLASAGREEDESGTGEERMVSALRRQETDSSGGRSQHVRSRPSHPGFVIIAIATCCILVLTLPTHLLDKGSSLPDYLHLTLNQKLVAAYILGLVTMVILRS</sequence>
<dbReference type="InterPro" id="IPR039283">
    <property type="entry name" value="MOSPD1/3"/>
</dbReference>
<dbReference type="InterPro" id="IPR000535">
    <property type="entry name" value="MSP_dom"/>
</dbReference>
<evidence type="ECO:0000256" key="7">
    <source>
        <dbReference type="ARBA" id="ARBA00023034"/>
    </source>
</evidence>
<evidence type="ECO:0000313" key="14">
    <source>
        <dbReference type="RefSeq" id="XP_019616430.1"/>
    </source>
</evidence>
<organism evidence="13 14">
    <name type="scientific">Branchiostoma belcheri</name>
    <name type="common">Amphioxus</name>
    <dbReference type="NCBI Taxonomy" id="7741"/>
    <lineage>
        <taxon>Eukaryota</taxon>
        <taxon>Metazoa</taxon>
        <taxon>Chordata</taxon>
        <taxon>Cephalochordata</taxon>
        <taxon>Leptocardii</taxon>
        <taxon>Amphioxiformes</taxon>
        <taxon>Branchiostomatidae</taxon>
        <taxon>Branchiostoma</taxon>
    </lineage>
</organism>
<dbReference type="SUPFAM" id="SSF49354">
    <property type="entry name" value="PapD-like"/>
    <property type="match status" value="1"/>
</dbReference>
<dbReference type="KEGG" id="bbel:109463956"/>
<gene>
    <name evidence="14" type="primary">LOC109463956</name>
</gene>
<dbReference type="GO" id="GO:0000139">
    <property type="term" value="C:Golgi membrane"/>
    <property type="evidence" value="ECO:0007669"/>
    <property type="project" value="UniProtKB-SubCell"/>
</dbReference>
<dbReference type="Gene3D" id="2.60.40.10">
    <property type="entry name" value="Immunoglobulins"/>
    <property type="match status" value="1"/>
</dbReference>
<evidence type="ECO:0000256" key="10">
    <source>
        <dbReference type="SAM" id="MobiDB-lite"/>
    </source>
</evidence>
<protein>
    <recommendedName>
        <fullName evidence="3">Motile sperm domain-containing protein 1</fullName>
    </recommendedName>
</protein>
<dbReference type="Pfam" id="PF00635">
    <property type="entry name" value="Motile_Sperm"/>
    <property type="match status" value="1"/>
</dbReference>
<evidence type="ECO:0000313" key="13">
    <source>
        <dbReference type="Proteomes" id="UP000515135"/>
    </source>
</evidence>
<dbReference type="FunFam" id="2.60.40.10:FF:000431">
    <property type="entry name" value="motile sperm domain-containing protein 1"/>
    <property type="match status" value="1"/>
</dbReference>
<keyword evidence="6 11" id="KW-1133">Transmembrane helix</keyword>
<comment type="subcellular location">
    <subcellularLocation>
        <location evidence="1">Endoplasmic reticulum membrane</location>
        <topology evidence="1">Multi-pass membrane protein</topology>
    </subcellularLocation>
    <subcellularLocation>
        <location evidence="2">Golgi apparatus membrane</location>
        <topology evidence="2">Multi-pass membrane protein</topology>
    </subcellularLocation>
</comment>
<feature type="transmembrane region" description="Helical" evidence="11">
    <location>
        <begin position="220"/>
        <end position="240"/>
    </location>
</feature>
<evidence type="ECO:0000256" key="11">
    <source>
        <dbReference type="SAM" id="Phobius"/>
    </source>
</evidence>
<evidence type="ECO:0000259" key="12">
    <source>
        <dbReference type="Pfam" id="PF00635"/>
    </source>
</evidence>
<evidence type="ECO:0000256" key="3">
    <source>
        <dbReference type="ARBA" id="ARBA00020941"/>
    </source>
</evidence>